<gene>
    <name evidence="2" type="ORF">COU19_02975</name>
</gene>
<evidence type="ECO:0000313" key="3">
    <source>
        <dbReference type="Proteomes" id="UP000230179"/>
    </source>
</evidence>
<proteinExistence type="predicted"/>
<name>A0A2H0U9B1_9BACT</name>
<dbReference type="Proteomes" id="UP000230179">
    <property type="component" value="Unassembled WGS sequence"/>
</dbReference>
<sequence>MKGSSTASPRYVPFYPQIWDLGAWRESGFASQEDAHYWQDSSCGVLCLKMAIEGFLATAIDPISRMIERGEGLGAYAHDTGWSHRGLVNLAQLYGVEARARNVLSEKRIKRLLDRGALIIVSIKWAFGSERSLKERILFWRRRGGHLALLVGYTDKGFIVHHTSITPGYNWEGAVVPFAEFKRGFTGRGIVLKRMFAKGKLHVRASFLWYDFWIGAYYDRDSKVLYICPLPMCVIKIWRA</sequence>
<dbReference type="Pfam" id="PF13529">
    <property type="entry name" value="Peptidase_C39_2"/>
    <property type="match status" value="1"/>
</dbReference>
<feature type="domain" description="Peptidase C39-like" evidence="1">
    <location>
        <begin position="43"/>
        <end position="161"/>
    </location>
</feature>
<dbReference type="Gene3D" id="3.90.70.10">
    <property type="entry name" value="Cysteine proteinases"/>
    <property type="match status" value="1"/>
</dbReference>
<reference evidence="3" key="1">
    <citation type="submission" date="2017-09" db="EMBL/GenBank/DDBJ databases">
        <title>Depth-based differentiation of microbial function through sediment-hosted aquifers and enrichment of novel symbionts in the deep terrestrial subsurface.</title>
        <authorList>
            <person name="Probst A.J."/>
            <person name="Ladd B."/>
            <person name="Jarett J.K."/>
            <person name="Geller-Mcgrath D.E."/>
            <person name="Sieber C.M.K."/>
            <person name="Emerson J.B."/>
            <person name="Anantharaman K."/>
            <person name="Thomas B.C."/>
            <person name="Malmstrom R."/>
            <person name="Stieglmeier M."/>
            <person name="Klingl A."/>
            <person name="Woyke T."/>
            <person name="Ryan C.M."/>
            <person name="Banfield J.F."/>
        </authorList>
    </citation>
    <scope>NUCLEOTIDE SEQUENCE [LARGE SCALE GENOMIC DNA]</scope>
</reference>
<dbReference type="InterPro" id="IPR039564">
    <property type="entry name" value="Peptidase_C39-like"/>
</dbReference>
<protein>
    <recommendedName>
        <fullName evidence="1">Peptidase C39-like domain-containing protein</fullName>
    </recommendedName>
</protein>
<dbReference type="EMBL" id="PFBL01000022">
    <property type="protein sequence ID" value="PIR83001.1"/>
    <property type="molecule type" value="Genomic_DNA"/>
</dbReference>
<dbReference type="AlphaFoldDB" id="A0A2H0U9B1"/>
<evidence type="ECO:0000259" key="1">
    <source>
        <dbReference type="Pfam" id="PF13529"/>
    </source>
</evidence>
<accession>A0A2H0U9B1</accession>
<comment type="caution">
    <text evidence="2">The sequence shown here is derived from an EMBL/GenBank/DDBJ whole genome shotgun (WGS) entry which is preliminary data.</text>
</comment>
<organism evidence="2 3">
    <name type="scientific">Candidatus Kaiserbacteria bacterium CG10_big_fil_rev_8_21_14_0_10_56_12</name>
    <dbReference type="NCBI Taxonomy" id="1974611"/>
    <lineage>
        <taxon>Bacteria</taxon>
        <taxon>Candidatus Kaiseribacteriota</taxon>
    </lineage>
</organism>
<evidence type="ECO:0000313" key="2">
    <source>
        <dbReference type="EMBL" id="PIR83001.1"/>
    </source>
</evidence>